<reference evidence="2 3" key="1">
    <citation type="journal article" date="2019" name="Int. J. Syst. Evol. Microbiol.">
        <title>The Global Catalogue of Microorganisms (GCM) 10K type strain sequencing project: providing services to taxonomists for standard genome sequencing and annotation.</title>
        <authorList>
            <consortium name="The Broad Institute Genomics Platform"/>
            <consortium name="The Broad Institute Genome Sequencing Center for Infectious Disease"/>
            <person name="Wu L."/>
            <person name="Ma J."/>
        </authorList>
    </citation>
    <scope>NUCLEOTIDE SEQUENCE [LARGE SCALE GENOMIC DNA]</scope>
    <source>
        <strain evidence="2 3">JCM 9383</strain>
    </source>
</reference>
<dbReference type="Proteomes" id="UP001500979">
    <property type="component" value="Unassembled WGS sequence"/>
</dbReference>
<name>A0ABN3VEM2_9PSEU</name>
<gene>
    <name evidence="2" type="ORF">GCM10010470_35710</name>
</gene>
<dbReference type="EMBL" id="BAAAUX010000014">
    <property type="protein sequence ID" value="GAA2797386.1"/>
    <property type="molecule type" value="Genomic_DNA"/>
</dbReference>
<dbReference type="RefSeq" id="WP_344681041.1">
    <property type="nucleotide sequence ID" value="NZ_BAAAUX010000014.1"/>
</dbReference>
<feature type="region of interest" description="Disordered" evidence="1">
    <location>
        <begin position="48"/>
        <end position="74"/>
    </location>
</feature>
<proteinExistence type="predicted"/>
<dbReference type="Gene3D" id="3.30.1870.10">
    <property type="entry name" value="EreA-like, domain 2"/>
    <property type="match status" value="1"/>
</dbReference>
<accession>A0ABN3VEM2</accession>
<protein>
    <submittedName>
        <fullName evidence="2">Uncharacterized protein</fullName>
    </submittedName>
</protein>
<evidence type="ECO:0000313" key="3">
    <source>
        <dbReference type="Proteomes" id="UP001500979"/>
    </source>
</evidence>
<comment type="caution">
    <text evidence="2">The sequence shown here is derived from an EMBL/GenBank/DDBJ whole genome shotgun (WGS) entry which is preliminary data.</text>
</comment>
<sequence>MSWSPSRPRTRRELSWSTGLRLNDYVLHGVGDPREIMDNEFDAFPGRSSWPRLTPTSRGHDAHAQDCRSPLTKR</sequence>
<evidence type="ECO:0000313" key="2">
    <source>
        <dbReference type="EMBL" id="GAA2797386.1"/>
    </source>
</evidence>
<keyword evidence="3" id="KW-1185">Reference proteome</keyword>
<organism evidence="2 3">
    <name type="scientific">Saccharopolyspora taberi</name>
    <dbReference type="NCBI Taxonomy" id="60895"/>
    <lineage>
        <taxon>Bacteria</taxon>
        <taxon>Bacillati</taxon>
        <taxon>Actinomycetota</taxon>
        <taxon>Actinomycetes</taxon>
        <taxon>Pseudonocardiales</taxon>
        <taxon>Pseudonocardiaceae</taxon>
        <taxon>Saccharopolyspora</taxon>
    </lineage>
</organism>
<evidence type="ECO:0000256" key="1">
    <source>
        <dbReference type="SAM" id="MobiDB-lite"/>
    </source>
</evidence>